<organism evidence="1 2">
    <name type="scientific">Flaviaesturariibacter amylovorans</name>
    <dbReference type="NCBI Taxonomy" id="1084520"/>
    <lineage>
        <taxon>Bacteria</taxon>
        <taxon>Pseudomonadati</taxon>
        <taxon>Bacteroidota</taxon>
        <taxon>Chitinophagia</taxon>
        <taxon>Chitinophagales</taxon>
        <taxon>Chitinophagaceae</taxon>
        <taxon>Flaviaestuariibacter</taxon>
    </lineage>
</organism>
<accession>A0ABP8HLZ4</accession>
<protein>
    <submittedName>
        <fullName evidence="1">Uncharacterized protein</fullName>
    </submittedName>
</protein>
<sequence length="61" mass="6788">MESFENNKIWTVHLNVKPVAGIKLESNFRNAGQFCKKRVKAKAKLAAALPQVQYAAQKTTA</sequence>
<comment type="caution">
    <text evidence="1">The sequence shown here is derived from an EMBL/GenBank/DDBJ whole genome shotgun (WGS) entry which is preliminary data.</text>
</comment>
<name>A0ABP8HLZ4_9BACT</name>
<gene>
    <name evidence="1" type="ORF">GCM10023184_39350</name>
</gene>
<evidence type="ECO:0000313" key="2">
    <source>
        <dbReference type="Proteomes" id="UP001501725"/>
    </source>
</evidence>
<dbReference type="Proteomes" id="UP001501725">
    <property type="component" value="Unassembled WGS sequence"/>
</dbReference>
<evidence type="ECO:0000313" key="1">
    <source>
        <dbReference type="EMBL" id="GAA4341147.1"/>
    </source>
</evidence>
<dbReference type="EMBL" id="BAABGY010000014">
    <property type="protein sequence ID" value="GAA4341147.1"/>
    <property type="molecule type" value="Genomic_DNA"/>
</dbReference>
<proteinExistence type="predicted"/>
<reference evidence="2" key="1">
    <citation type="journal article" date="2019" name="Int. J. Syst. Evol. Microbiol.">
        <title>The Global Catalogue of Microorganisms (GCM) 10K type strain sequencing project: providing services to taxonomists for standard genome sequencing and annotation.</title>
        <authorList>
            <consortium name="The Broad Institute Genomics Platform"/>
            <consortium name="The Broad Institute Genome Sequencing Center for Infectious Disease"/>
            <person name="Wu L."/>
            <person name="Ma J."/>
        </authorList>
    </citation>
    <scope>NUCLEOTIDE SEQUENCE [LARGE SCALE GENOMIC DNA]</scope>
    <source>
        <strain evidence="2">JCM 17919</strain>
    </source>
</reference>
<keyword evidence="2" id="KW-1185">Reference proteome</keyword>